<comment type="caution">
    <text evidence="1">The sequence shown here is derived from an EMBL/GenBank/DDBJ whole genome shotgun (WGS) entry which is preliminary data.</text>
</comment>
<protein>
    <submittedName>
        <fullName evidence="1">Uncharacterized protein</fullName>
    </submittedName>
</protein>
<dbReference type="EMBL" id="JAUEPN010000006">
    <property type="protein sequence ID" value="KAK3293352.1"/>
    <property type="molecule type" value="Genomic_DNA"/>
</dbReference>
<dbReference type="GeneID" id="87841318"/>
<dbReference type="RefSeq" id="XP_062656866.1">
    <property type="nucleotide sequence ID" value="XM_062804370.1"/>
</dbReference>
<keyword evidence="2" id="KW-1185">Reference proteome</keyword>
<dbReference type="Proteomes" id="UP001278766">
    <property type="component" value="Unassembled WGS sequence"/>
</dbReference>
<proteinExistence type="predicted"/>
<organism evidence="1 2">
    <name type="scientific">Chaetomium fimeti</name>
    <dbReference type="NCBI Taxonomy" id="1854472"/>
    <lineage>
        <taxon>Eukaryota</taxon>
        <taxon>Fungi</taxon>
        <taxon>Dikarya</taxon>
        <taxon>Ascomycota</taxon>
        <taxon>Pezizomycotina</taxon>
        <taxon>Sordariomycetes</taxon>
        <taxon>Sordariomycetidae</taxon>
        <taxon>Sordariales</taxon>
        <taxon>Chaetomiaceae</taxon>
        <taxon>Chaetomium</taxon>
    </lineage>
</organism>
<evidence type="ECO:0000313" key="2">
    <source>
        <dbReference type="Proteomes" id="UP001278766"/>
    </source>
</evidence>
<sequence length="175" mass="18435">MSMSGQDIELNFIFIHGLLPTPCLTWRCLTVLLTRTTRKTPLDKMALRYSSLVMVALATLMQPAMGSPACPARSSTTPAPSGPSTLPASCTYRPQATTYTNDGCDFTCPPQSAWCIADAYVVLPCGCDRAAVRPTTVSRCPTASGNCFQCSTGWGIATITDSNCPPSATATPTAA</sequence>
<name>A0AAE0HBF7_9PEZI</name>
<evidence type="ECO:0000313" key="1">
    <source>
        <dbReference type="EMBL" id="KAK3293352.1"/>
    </source>
</evidence>
<accession>A0AAE0HBF7</accession>
<dbReference type="AlphaFoldDB" id="A0AAE0HBF7"/>
<reference evidence="1" key="2">
    <citation type="submission" date="2023-06" db="EMBL/GenBank/DDBJ databases">
        <authorList>
            <consortium name="Lawrence Berkeley National Laboratory"/>
            <person name="Haridas S."/>
            <person name="Hensen N."/>
            <person name="Bonometti L."/>
            <person name="Westerberg I."/>
            <person name="Brannstrom I.O."/>
            <person name="Guillou S."/>
            <person name="Cros-Aarteil S."/>
            <person name="Calhoun S."/>
            <person name="Kuo A."/>
            <person name="Mondo S."/>
            <person name="Pangilinan J."/>
            <person name="Riley R."/>
            <person name="Labutti K."/>
            <person name="Andreopoulos B."/>
            <person name="Lipzen A."/>
            <person name="Chen C."/>
            <person name="Yanf M."/>
            <person name="Daum C."/>
            <person name="Ng V."/>
            <person name="Clum A."/>
            <person name="Steindorff A."/>
            <person name="Ohm R."/>
            <person name="Martin F."/>
            <person name="Silar P."/>
            <person name="Natvig D."/>
            <person name="Lalanne C."/>
            <person name="Gautier V."/>
            <person name="Ament-Velasquez S.L."/>
            <person name="Kruys A."/>
            <person name="Hutchinson M.I."/>
            <person name="Powell A.J."/>
            <person name="Barry K."/>
            <person name="Miller A.N."/>
            <person name="Grigoriev I.V."/>
            <person name="Debuchy R."/>
            <person name="Gladieux P."/>
            <person name="Thoren M.H."/>
            <person name="Johannesson H."/>
        </authorList>
    </citation>
    <scope>NUCLEOTIDE SEQUENCE</scope>
    <source>
        <strain evidence="1">CBS 168.71</strain>
    </source>
</reference>
<gene>
    <name evidence="1" type="ORF">B0H64DRAFT_404089</name>
</gene>
<reference evidence="1" key="1">
    <citation type="journal article" date="2023" name="Mol. Phylogenet. Evol.">
        <title>Genome-scale phylogeny and comparative genomics of the fungal order Sordariales.</title>
        <authorList>
            <person name="Hensen N."/>
            <person name="Bonometti L."/>
            <person name="Westerberg I."/>
            <person name="Brannstrom I.O."/>
            <person name="Guillou S."/>
            <person name="Cros-Aarteil S."/>
            <person name="Calhoun S."/>
            <person name="Haridas S."/>
            <person name="Kuo A."/>
            <person name="Mondo S."/>
            <person name="Pangilinan J."/>
            <person name="Riley R."/>
            <person name="LaButti K."/>
            <person name="Andreopoulos B."/>
            <person name="Lipzen A."/>
            <person name="Chen C."/>
            <person name="Yan M."/>
            <person name="Daum C."/>
            <person name="Ng V."/>
            <person name="Clum A."/>
            <person name="Steindorff A."/>
            <person name="Ohm R.A."/>
            <person name="Martin F."/>
            <person name="Silar P."/>
            <person name="Natvig D.O."/>
            <person name="Lalanne C."/>
            <person name="Gautier V."/>
            <person name="Ament-Velasquez S.L."/>
            <person name="Kruys A."/>
            <person name="Hutchinson M.I."/>
            <person name="Powell A.J."/>
            <person name="Barry K."/>
            <person name="Miller A.N."/>
            <person name="Grigoriev I.V."/>
            <person name="Debuchy R."/>
            <person name="Gladieux P."/>
            <person name="Hiltunen Thoren M."/>
            <person name="Johannesson H."/>
        </authorList>
    </citation>
    <scope>NUCLEOTIDE SEQUENCE</scope>
    <source>
        <strain evidence="1">CBS 168.71</strain>
    </source>
</reference>